<comment type="caution">
    <text evidence="3">The sequence shown here is derived from an EMBL/GenBank/DDBJ whole genome shotgun (WGS) entry which is preliminary data.</text>
</comment>
<accession>A0A916UE71</accession>
<name>A0A916UE71_9HYPH</name>
<evidence type="ECO:0000259" key="2">
    <source>
        <dbReference type="Pfam" id="PF06890"/>
    </source>
</evidence>
<dbReference type="EMBL" id="BMGG01000005">
    <property type="protein sequence ID" value="GGC68634.1"/>
    <property type="molecule type" value="Genomic_DNA"/>
</dbReference>
<dbReference type="Pfam" id="PF06890">
    <property type="entry name" value="Phage_Mu_Gp45"/>
    <property type="match status" value="1"/>
</dbReference>
<keyword evidence="4" id="KW-1185">Reference proteome</keyword>
<dbReference type="InterPro" id="IPR053861">
    <property type="entry name" value="Phage_Mu_Gp45_N"/>
</dbReference>
<sequence>MSTLRSGPADMSRRAFLGLMRGTVIAADDAKKLQELTVKTHYGDQWSGVENATLTYGFHAVPLPPKDGQHAEVIVGAMGGSSSHPVVLGMIDRRHRPKDWQPGEVGLHDDQGQQVRITRDGVVITAPEGKTIKQVIGGVTFTLSKDGLDVTGGRITHDGKHIDGTHTHTNVQPGAGNTGEPN</sequence>
<reference evidence="3" key="1">
    <citation type="journal article" date="2014" name="Int. J. Syst. Evol. Microbiol.">
        <title>Complete genome sequence of Corynebacterium casei LMG S-19264T (=DSM 44701T), isolated from a smear-ripened cheese.</title>
        <authorList>
            <consortium name="US DOE Joint Genome Institute (JGI-PGF)"/>
            <person name="Walter F."/>
            <person name="Albersmeier A."/>
            <person name="Kalinowski J."/>
            <person name="Ruckert C."/>
        </authorList>
    </citation>
    <scope>NUCLEOTIDE SEQUENCE</scope>
    <source>
        <strain evidence="3">CGMCC 1.12919</strain>
    </source>
</reference>
<reference evidence="3" key="2">
    <citation type="submission" date="2020-09" db="EMBL/GenBank/DDBJ databases">
        <authorList>
            <person name="Sun Q."/>
            <person name="Zhou Y."/>
        </authorList>
    </citation>
    <scope>NUCLEOTIDE SEQUENCE</scope>
    <source>
        <strain evidence="3">CGMCC 1.12919</strain>
    </source>
</reference>
<gene>
    <name evidence="3" type="ORF">GCM10010994_29020</name>
</gene>
<dbReference type="Proteomes" id="UP000637002">
    <property type="component" value="Unassembled WGS sequence"/>
</dbReference>
<proteinExistence type="predicted"/>
<dbReference type="RefSeq" id="WP_188609906.1">
    <property type="nucleotide sequence ID" value="NZ_BMGG01000005.1"/>
</dbReference>
<protein>
    <recommendedName>
        <fullName evidence="2">Bacteriophage Mu Gp45 N-terminal domain-containing protein</fullName>
    </recommendedName>
</protein>
<feature type="domain" description="Bacteriophage Mu Gp45 N-terminal" evidence="2">
    <location>
        <begin position="21"/>
        <end position="94"/>
    </location>
</feature>
<dbReference type="AlphaFoldDB" id="A0A916UE71"/>
<feature type="region of interest" description="Disordered" evidence="1">
    <location>
        <begin position="158"/>
        <end position="182"/>
    </location>
</feature>
<organism evidence="3 4">
    <name type="scientific">Chelatococcus reniformis</name>
    <dbReference type="NCBI Taxonomy" id="1494448"/>
    <lineage>
        <taxon>Bacteria</taxon>
        <taxon>Pseudomonadati</taxon>
        <taxon>Pseudomonadota</taxon>
        <taxon>Alphaproteobacteria</taxon>
        <taxon>Hyphomicrobiales</taxon>
        <taxon>Chelatococcaceae</taxon>
        <taxon>Chelatococcus</taxon>
    </lineage>
</organism>
<evidence type="ECO:0000313" key="4">
    <source>
        <dbReference type="Proteomes" id="UP000637002"/>
    </source>
</evidence>
<evidence type="ECO:0000313" key="3">
    <source>
        <dbReference type="EMBL" id="GGC68634.1"/>
    </source>
</evidence>
<evidence type="ECO:0000256" key="1">
    <source>
        <dbReference type="SAM" id="MobiDB-lite"/>
    </source>
</evidence>